<proteinExistence type="predicted"/>
<dbReference type="GeneID" id="97192722"/>
<evidence type="ECO:0000313" key="1">
    <source>
        <dbReference type="EMBL" id="RGE90006.1"/>
    </source>
</evidence>
<organism evidence="1 2">
    <name type="scientific">Sellimonas intestinalis</name>
    <dbReference type="NCBI Taxonomy" id="1653434"/>
    <lineage>
        <taxon>Bacteria</taxon>
        <taxon>Bacillati</taxon>
        <taxon>Bacillota</taxon>
        <taxon>Clostridia</taxon>
        <taxon>Lachnospirales</taxon>
        <taxon>Lachnospiraceae</taxon>
        <taxon>Sellimonas</taxon>
    </lineage>
</organism>
<accession>A0A3E3K5Q0</accession>
<keyword evidence="2" id="KW-1185">Reference proteome</keyword>
<dbReference type="RefSeq" id="WP_024732576.1">
    <property type="nucleotide sequence ID" value="NZ_CALBAT010000031.1"/>
</dbReference>
<evidence type="ECO:0000313" key="2">
    <source>
        <dbReference type="Proteomes" id="UP000261080"/>
    </source>
</evidence>
<sequence length="111" mass="13221">MSENRERKRKEALEQIHRQEELRSGEAFRMPAVHPRYRAAYESIYQEDEERPHSTFFIRLMVSILLFAGFLNLDEETLPKTIPRRTEIIHEIQAPFDIPASLKQFDLSHIL</sequence>
<name>A0A3E3K5Q0_9FIRM</name>
<dbReference type="AlphaFoldDB" id="A0A3E3K5Q0"/>
<dbReference type="OrthoDB" id="1912203at2"/>
<dbReference type="EMBL" id="QVLX01000001">
    <property type="protein sequence ID" value="RGE90006.1"/>
    <property type="molecule type" value="Genomic_DNA"/>
</dbReference>
<reference evidence="1 2" key="1">
    <citation type="submission" date="2018-08" db="EMBL/GenBank/DDBJ databases">
        <title>A genome reference for cultivated species of the human gut microbiota.</title>
        <authorList>
            <person name="Zou Y."/>
            <person name="Xue W."/>
            <person name="Luo G."/>
        </authorList>
    </citation>
    <scope>NUCLEOTIDE SEQUENCE [LARGE SCALE GENOMIC DNA]</scope>
    <source>
        <strain evidence="1 2">AF37-2AT</strain>
    </source>
</reference>
<dbReference type="Proteomes" id="UP000261080">
    <property type="component" value="Unassembled WGS sequence"/>
</dbReference>
<gene>
    <name evidence="1" type="ORF">DW016_01735</name>
</gene>
<protein>
    <submittedName>
        <fullName evidence="1">Uncharacterized protein</fullName>
    </submittedName>
</protein>
<comment type="caution">
    <text evidence="1">The sequence shown here is derived from an EMBL/GenBank/DDBJ whole genome shotgun (WGS) entry which is preliminary data.</text>
</comment>